<evidence type="ECO:0000313" key="1">
    <source>
        <dbReference type="EMBL" id="QAS69543.1"/>
    </source>
</evidence>
<evidence type="ECO:0000313" key="2">
    <source>
        <dbReference type="Proteomes" id="UP000286907"/>
    </source>
</evidence>
<protein>
    <recommendedName>
        <fullName evidence="3">Lipoprotein</fullName>
    </recommendedName>
</protein>
<keyword evidence="2" id="KW-1185">Reference proteome</keyword>
<sequence>MKKSSKIISGIVIIALLAAGIIYSTTRPAKLSADKTVYKVDGMSANIKGTASQSKSVYYRIDNGKRQTAAVHAGVFTINLAASNQDQRVVIHNHKASATVTVTVKAAAVLADYTKFASAYNQSVISSNLSKEMQTKAAALQKAAASKTATAAEIAQMTAEQKQQLADQTKALAQTSKEVQAALAKSKTDNQAKLLPENFNNHIKNVVDSKNTVLRINVTHGKLIGITIIVPSKSLSGQGSKNSSSEFAKTFALVANALGANPKSVLKQFSQVAKDAKKSGTTSLKTIRSNNIKFDTGFSTKNLYIYVTK</sequence>
<gene>
    <name evidence="1" type="ORF">DLJ48_02900</name>
</gene>
<dbReference type="Proteomes" id="UP000286907">
    <property type="component" value="Chromosome"/>
</dbReference>
<dbReference type="EMBL" id="CP029684">
    <property type="protein sequence ID" value="QAS69543.1"/>
    <property type="molecule type" value="Genomic_DNA"/>
</dbReference>
<organism evidence="1 2">
    <name type="scientific">Oenococcus sicerae</name>
    <dbReference type="NCBI Taxonomy" id="2203724"/>
    <lineage>
        <taxon>Bacteria</taxon>
        <taxon>Bacillati</taxon>
        <taxon>Bacillota</taxon>
        <taxon>Bacilli</taxon>
        <taxon>Lactobacillales</taxon>
        <taxon>Lactobacillaceae</taxon>
        <taxon>Oenococcus</taxon>
    </lineage>
</organism>
<reference evidence="1 2" key="1">
    <citation type="journal article" date="2019" name="Syst. Appl. Microbiol.">
        <title>Oenococcus sicerae sp. nov., isolated from French cider.</title>
        <authorList>
            <person name="Cousin F.J."/>
            <person name="Le Guellec R."/>
            <person name="Chagnot C."/>
            <person name="Goux D."/>
            <person name="Dalmasso M."/>
            <person name="Laplace J.M."/>
            <person name="Cretenet M."/>
        </authorList>
    </citation>
    <scope>NUCLEOTIDE SEQUENCE [LARGE SCALE GENOMIC DNA]</scope>
    <source>
        <strain evidence="1 2">UCMA 15228</strain>
    </source>
</reference>
<accession>A0ABX5QLF2</accession>
<name>A0ABX5QLF2_9LACO</name>
<proteinExistence type="predicted"/>
<evidence type="ECO:0008006" key="3">
    <source>
        <dbReference type="Google" id="ProtNLM"/>
    </source>
</evidence>
<dbReference type="RefSeq" id="WP_128685745.1">
    <property type="nucleotide sequence ID" value="NZ_CP029684.2"/>
</dbReference>